<organism evidence="2 3">
    <name type="scientific">Burkholderia contaminans</name>
    <dbReference type="NCBI Taxonomy" id="488447"/>
    <lineage>
        <taxon>Bacteria</taxon>
        <taxon>Pseudomonadati</taxon>
        <taxon>Pseudomonadota</taxon>
        <taxon>Betaproteobacteria</taxon>
        <taxon>Burkholderiales</taxon>
        <taxon>Burkholderiaceae</taxon>
        <taxon>Burkholderia</taxon>
        <taxon>Burkholderia cepacia complex</taxon>
    </lineage>
</organism>
<dbReference type="AlphaFoldDB" id="A0ABD7YCM9"/>
<feature type="region of interest" description="Disordered" evidence="1">
    <location>
        <begin position="1"/>
        <end position="29"/>
    </location>
</feature>
<gene>
    <name evidence="2" type="ORF">LXE91_37950</name>
</gene>
<reference evidence="2 3" key="1">
    <citation type="submission" date="2021-12" db="EMBL/GenBank/DDBJ databases">
        <title>Genomic and phenotypic characterization of three Burkholderia contaminans isolates recovered from different sources.</title>
        <authorList>
            <person name="Lopez De Volder A."/>
            <person name="Fan Y."/>
            <person name="Nunvar J."/>
            <person name="Herrera T."/>
            <person name="Timp W."/>
            <person name="Degrossi J."/>
        </authorList>
    </citation>
    <scope>NUCLEOTIDE SEQUENCE [LARGE SCALE GENOMIC DNA]</scope>
    <source>
        <strain evidence="2 3">LMG 23361</strain>
    </source>
</reference>
<sequence length="117" mass="12913">MSVGRESIKRKTMERNTMRVPDVAVRPAGPFAMPDAGSVLGLDDPRDRQVIADALRALLRERSEALAFAMRMADQCGRPRPDAADFALTDIIRLARIVERIERDGVSKRAAVPADAR</sequence>
<dbReference type="EMBL" id="CP090642">
    <property type="protein sequence ID" value="WFN22466.1"/>
    <property type="molecule type" value="Genomic_DNA"/>
</dbReference>
<evidence type="ECO:0000313" key="2">
    <source>
        <dbReference type="EMBL" id="WFN22466.1"/>
    </source>
</evidence>
<feature type="compositionally biased region" description="Basic and acidic residues" evidence="1">
    <location>
        <begin position="1"/>
        <end position="17"/>
    </location>
</feature>
<evidence type="ECO:0000313" key="3">
    <source>
        <dbReference type="Proteomes" id="UP001220209"/>
    </source>
</evidence>
<dbReference type="Proteomes" id="UP001220209">
    <property type="component" value="Chromosome 3"/>
</dbReference>
<accession>A0ABD7YCM9</accession>
<evidence type="ECO:0000256" key="1">
    <source>
        <dbReference type="SAM" id="MobiDB-lite"/>
    </source>
</evidence>
<protein>
    <submittedName>
        <fullName evidence="2">Uncharacterized protein</fullName>
    </submittedName>
</protein>
<proteinExistence type="predicted"/>
<name>A0ABD7YCM9_9BURK</name>